<comment type="caution">
    <text evidence="2">The sequence shown here is derived from an EMBL/GenBank/DDBJ whole genome shotgun (WGS) entry which is preliminary data.</text>
</comment>
<gene>
    <name evidence="2" type="ORF">KQX54_005163</name>
</gene>
<name>A0AAV7HW53_COTGL</name>
<feature type="region of interest" description="Disordered" evidence="1">
    <location>
        <begin position="91"/>
        <end position="111"/>
    </location>
</feature>
<keyword evidence="3" id="KW-1185">Reference proteome</keyword>
<feature type="compositionally biased region" description="Polar residues" evidence="1">
    <location>
        <begin position="100"/>
        <end position="111"/>
    </location>
</feature>
<evidence type="ECO:0000256" key="1">
    <source>
        <dbReference type="SAM" id="MobiDB-lite"/>
    </source>
</evidence>
<evidence type="ECO:0000313" key="2">
    <source>
        <dbReference type="EMBL" id="KAH0539492.1"/>
    </source>
</evidence>
<dbReference type="Proteomes" id="UP000826195">
    <property type="component" value="Unassembled WGS sequence"/>
</dbReference>
<protein>
    <recommendedName>
        <fullName evidence="4">Secreted protein</fullName>
    </recommendedName>
</protein>
<sequence length="111" mass="12389">MRGRGLVVLLRTARELSARVSSLDSWQAGRHARVRRSYRWMPDGGWQWSGLGAATLHSLPEESTRVEYVASCHSMRIRMRAAKGARGCCCGKTQRETRESSTLSYTESASA</sequence>
<proteinExistence type="predicted"/>
<evidence type="ECO:0000313" key="3">
    <source>
        <dbReference type="Proteomes" id="UP000826195"/>
    </source>
</evidence>
<reference evidence="2 3" key="1">
    <citation type="journal article" date="2021" name="J. Hered.">
        <title>A chromosome-level genome assembly of the parasitoid wasp, Cotesia glomerata (Hymenoptera: Braconidae).</title>
        <authorList>
            <person name="Pinto B.J."/>
            <person name="Weis J.J."/>
            <person name="Gamble T."/>
            <person name="Ode P.J."/>
            <person name="Paul R."/>
            <person name="Zaspel J.M."/>
        </authorList>
    </citation>
    <scope>NUCLEOTIDE SEQUENCE [LARGE SCALE GENOMIC DNA]</scope>
    <source>
        <strain evidence="2">CgM1</strain>
    </source>
</reference>
<organism evidence="2 3">
    <name type="scientific">Cotesia glomerata</name>
    <name type="common">Lepidopteran parasitic wasp</name>
    <name type="synonym">Apanteles glomeratus</name>
    <dbReference type="NCBI Taxonomy" id="32391"/>
    <lineage>
        <taxon>Eukaryota</taxon>
        <taxon>Metazoa</taxon>
        <taxon>Ecdysozoa</taxon>
        <taxon>Arthropoda</taxon>
        <taxon>Hexapoda</taxon>
        <taxon>Insecta</taxon>
        <taxon>Pterygota</taxon>
        <taxon>Neoptera</taxon>
        <taxon>Endopterygota</taxon>
        <taxon>Hymenoptera</taxon>
        <taxon>Apocrita</taxon>
        <taxon>Ichneumonoidea</taxon>
        <taxon>Braconidae</taxon>
        <taxon>Microgastrinae</taxon>
        <taxon>Cotesia</taxon>
    </lineage>
</organism>
<evidence type="ECO:0008006" key="4">
    <source>
        <dbReference type="Google" id="ProtNLM"/>
    </source>
</evidence>
<dbReference type="AlphaFoldDB" id="A0AAV7HW53"/>
<dbReference type="EMBL" id="JAHXZJ010002609">
    <property type="protein sequence ID" value="KAH0539492.1"/>
    <property type="molecule type" value="Genomic_DNA"/>
</dbReference>
<accession>A0AAV7HW53</accession>